<dbReference type="PANTHER" id="PTHR34075:SF5">
    <property type="entry name" value="BLR3430 PROTEIN"/>
    <property type="match status" value="1"/>
</dbReference>
<dbReference type="Pfam" id="PF12172">
    <property type="entry name" value="zf-ChsH2"/>
    <property type="match status" value="1"/>
</dbReference>
<dbReference type="Gene3D" id="6.10.30.10">
    <property type="match status" value="1"/>
</dbReference>
<dbReference type="PANTHER" id="PTHR34075">
    <property type="entry name" value="BLR3430 PROTEIN"/>
    <property type="match status" value="1"/>
</dbReference>
<dbReference type="OrthoDB" id="5514845at2"/>
<evidence type="ECO:0000313" key="4">
    <source>
        <dbReference type="Proteomes" id="UP000265955"/>
    </source>
</evidence>
<dbReference type="AlphaFoldDB" id="A0A3A3FEE6"/>
<reference evidence="4" key="1">
    <citation type="submission" date="2018-09" db="EMBL/GenBank/DDBJ databases">
        <authorList>
            <person name="Zhu H."/>
        </authorList>
    </citation>
    <scope>NUCLEOTIDE SEQUENCE [LARGE SCALE GENOMIC DNA]</scope>
    <source>
        <strain evidence="4">K1R23-30</strain>
    </source>
</reference>
<dbReference type="InterPro" id="IPR002878">
    <property type="entry name" value="ChsH2_C"/>
</dbReference>
<keyword evidence="3" id="KW-0238">DNA-binding</keyword>
<proteinExistence type="predicted"/>
<dbReference type="EMBL" id="QYUO01000003">
    <property type="protein sequence ID" value="RJF91716.1"/>
    <property type="molecule type" value="Genomic_DNA"/>
</dbReference>
<feature type="domain" description="ChsH2 rubredoxin-like zinc ribbon" evidence="2">
    <location>
        <begin position="18"/>
        <end position="52"/>
    </location>
</feature>
<dbReference type="InterPro" id="IPR012340">
    <property type="entry name" value="NA-bd_OB-fold"/>
</dbReference>
<protein>
    <submittedName>
        <fullName evidence="3">DNA-binding protein</fullName>
    </submittedName>
</protein>
<evidence type="ECO:0000313" key="3">
    <source>
        <dbReference type="EMBL" id="RJF91716.1"/>
    </source>
</evidence>
<evidence type="ECO:0000259" key="1">
    <source>
        <dbReference type="Pfam" id="PF01796"/>
    </source>
</evidence>
<feature type="domain" description="ChsH2 C-terminal OB-fold" evidence="1">
    <location>
        <begin position="56"/>
        <end position="120"/>
    </location>
</feature>
<keyword evidence="4" id="KW-1185">Reference proteome</keyword>
<evidence type="ECO:0000259" key="2">
    <source>
        <dbReference type="Pfam" id="PF12172"/>
    </source>
</evidence>
<accession>A0A3A3FEE6</accession>
<dbReference type="RefSeq" id="WP_119771614.1">
    <property type="nucleotide sequence ID" value="NZ_QYUO01000003.1"/>
</dbReference>
<dbReference type="GO" id="GO:0003677">
    <property type="term" value="F:DNA binding"/>
    <property type="evidence" value="ECO:0007669"/>
    <property type="project" value="UniProtKB-KW"/>
</dbReference>
<sequence>MTSPRPLPQLNELNRFFWTGGADGKLRMQRCQDCGHWLHPPGVNCPECMSRNIAPQELSGVGTIAALTLNYQPWFPGVEVPYAIAIVNLDEQTALNLTTNIVGVPPESVRIGQRVRVVFEQVEDVYLPLFTPITN</sequence>
<dbReference type="InterPro" id="IPR052513">
    <property type="entry name" value="Thioester_dehydratase-like"/>
</dbReference>
<comment type="caution">
    <text evidence="3">The sequence shown here is derived from an EMBL/GenBank/DDBJ whole genome shotgun (WGS) entry which is preliminary data.</text>
</comment>
<name>A0A3A3FEE6_9BURK</name>
<organism evidence="3 4">
    <name type="scientific">Noviherbaspirillum saxi</name>
    <dbReference type="NCBI Taxonomy" id="2320863"/>
    <lineage>
        <taxon>Bacteria</taxon>
        <taxon>Pseudomonadati</taxon>
        <taxon>Pseudomonadota</taxon>
        <taxon>Betaproteobacteria</taxon>
        <taxon>Burkholderiales</taxon>
        <taxon>Oxalobacteraceae</taxon>
        <taxon>Noviherbaspirillum</taxon>
    </lineage>
</organism>
<dbReference type="InterPro" id="IPR022002">
    <property type="entry name" value="ChsH2_Znr"/>
</dbReference>
<gene>
    <name evidence="3" type="ORF">D3871_23780</name>
</gene>
<dbReference type="SUPFAM" id="SSF50249">
    <property type="entry name" value="Nucleic acid-binding proteins"/>
    <property type="match status" value="1"/>
</dbReference>
<dbReference type="Pfam" id="PF01796">
    <property type="entry name" value="OB_ChsH2_C"/>
    <property type="match status" value="1"/>
</dbReference>
<dbReference type="Proteomes" id="UP000265955">
    <property type="component" value="Unassembled WGS sequence"/>
</dbReference>